<name>A0AAW8SU48_9ENTE</name>
<evidence type="ECO:0000313" key="4">
    <source>
        <dbReference type="Proteomes" id="UP001249240"/>
    </source>
</evidence>
<gene>
    <name evidence="3" type="ORF">P7D78_01560</name>
</gene>
<keyword evidence="1" id="KW-0732">Signal</keyword>
<dbReference type="AlphaFoldDB" id="A0AAW8SU48"/>
<dbReference type="Pfam" id="PF13731">
    <property type="entry name" value="WxL"/>
    <property type="match status" value="1"/>
</dbReference>
<protein>
    <submittedName>
        <fullName evidence="3">WxL domain-containing protein</fullName>
    </submittedName>
</protein>
<evidence type="ECO:0000259" key="2">
    <source>
        <dbReference type="Pfam" id="PF13731"/>
    </source>
</evidence>
<proteinExistence type="predicted"/>
<dbReference type="EMBL" id="JARPXM010000001">
    <property type="protein sequence ID" value="MDT2536798.1"/>
    <property type="molecule type" value="Genomic_DNA"/>
</dbReference>
<dbReference type="InterPro" id="IPR027994">
    <property type="entry name" value="WxL_dom"/>
</dbReference>
<feature type="signal peptide" evidence="1">
    <location>
        <begin position="1"/>
        <end position="27"/>
    </location>
</feature>
<comment type="caution">
    <text evidence="3">The sequence shown here is derived from an EMBL/GenBank/DDBJ whole genome shotgun (WGS) entry which is preliminary data.</text>
</comment>
<evidence type="ECO:0000256" key="1">
    <source>
        <dbReference type="SAM" id="SignalP"/>
    </source>
</evidence>
<reference evidence="3" key="1">
    <citation type="submission" date="2023-03" db="EMBL/GenBank/DDBJ databases">
        <authorList>
            <person name="Shen W."/>
            <person name="Cai J."/>
        </authorList>
    </citation>
    <scope>NUCLEOTIDE SEQUENCE</scope>
    <source>
        <strain evidence="3">B646-2</strain>
    </source>
</reference>
<evidence type="ECO:0000313" key="3">
    <source>
        <dbReference type="EMBL" id="MDT2536798.1"/>
    </source>
</evidence>
<accession>A0AAW8SU48</accession>
<organism evidence="3 4">
    <name type="scientific">Enterococcus raffinosus</name>
    <dbReference type="NCBI Taxonomy" id="71452"/>
    <lineage>
        <taxon>Bacteria</taxon>
        <taxon>Bacillati</taxon>
        <taxon>Bacillota</taxon>
        <taxon>Bacilli</taxon>
        <taxon>Lactobacillales</taxon>
        <taxon>Enterococcaceae</taxon>
        <taxon>Enterococcus</taxon>
    </lineage>
</organism>
<dbReference type="Proteomes" id="UP001249240">
    <property type="component" value="Unassembled WGS sequence"/>
</dbReference>
<sequence>MKKKLLAGMLASATVLGMFVAGGTALAADTNDTEVGIGFSLHHPGTNPGDLQILWTPLELDFGSTNTVNTAVQDFDEQDEAGGVKKYAVVEDTRPHGSSDPDVEWKLTAKVAELVSTSNPATKLDGAVLKFDTDMHGYQGTISPEISGIVATSGQTATMAANYSLTTGALTATEVMKDGSTSGPTSFEGNTAMEMKNIKLTVPANVAKKGHHYTGDLTWSLDDTI</sequence>
<feature type="chain" id="PRO_5043600318" evidence="1">
    <location>
        <begin position="28"/>
        <end position="225"/>
    </location>
</feature>
<dbReference type="RefSeq" id="WP_028020180.1">
    <property type="nucleotide sequence ID" value="NZ_BAAAXM010000060.1"/>
</dbReference>
<feature type="domain" description="WxL" evidence="2">
    <location>
        <begin position="45"/>
        <end position="224"/>
    </location>
</feature>